<accession>A0A7T5R2T7</accession>
<evidence type="ECO:0000313" key="1">
    <source>
        <dbReference type="EMBL" id="QQG36447.1"/>
    </source>
</evidence>
<evidence type="ECO:0000313" key="2">
    <source>
        <dbReference type="Proteomes" id="UP000595362"/>
    </source>
</evidence>
<sequence length="436" mass="48589">MEIRPMRGRLLKPGKTTRLLILMLAFVIGLGVMNPRPAHALICPDACNCEWSHHGILQANMIAQHALTTAWIALQFSLHRTIFWGTWMWNYNIGNALMQWTNELSSAAMLQMFSVGAFFDAKHQLETQALLQTKMVDAHRNYQPDLGMCTFGTVARSLGENSRRGELAAYALVENQIDRLTNARNSSGLSGPSIDRTARFAQVRRRFCDERDGSRQMASFVCNPATGAPGRNADIDYGRMVVDPLTINVDLTDATRTPEEEDFLALANNLYAHNLPSPFPNHLLNSVKGRTYLLNMRSIAAKHSVAGYSFASIVGMKTAGSAAAAGNAQYLRNVFETLGVPTTEATQMVGPRPSYYAQMELLTKKIYQQPQFYTDLYTSPANVERKSATIRALRMVQDMDKFNSVLRAEQNLSVLVEMFVDDIQKDHINVSGAVKE</sequence>
<dbReference type="AlphaFoldDB" id="A0A7T5R2T7"/>
<organism evidence="1 2">
    <name type="scientific">Micavibrio aeruginosavorus</name>
    <dbReference type="NCBI Taxonomy" id="349221"/>
    <lineage>
        <taxon>Bacteria</taxon>
        <taxon>Pseudomonadati</taxon>
        <taxon>Bdellovibrionota</taxon>
        <taxon>Bdellovibrionia</taxon>
        <taxon>Bdellovibrionales</taxon>
        <taxon>Pseudobdellovibrionaceae</taxon>
        <taxon>Micavibrio</taxon>
    </lineage>
</organism>
<proteinExistence type="predicted"/>
<dbReference type="EMBL" id="CP066681">
    <property type="protein sequence ID" value="QQG36447.1"/>
    <property type="molecule type" value="Genomic_DNA"/>
</dbReference>
<protein>
    <submittedName>
        <fullName evidence="1">Uncharacterized protein</fullName>
    </submittedName>
</protein>
<gene>
    <name evidence="1" type="ORF">HYS17_01250</name>
</gene>
<dbReference type="Proteomes" id="UP000595362">
    <property type="component" value="Chromosome"/>
</dbReference>
<name>A0A7T5R2T7_9BACT</name>
<reference evidence="1 2" key="1">
    <citation type="submission" date="2020-07" db="EMBL/GenBank/DDBJ databases">
        <title>Huge and variable diversity of episymbiotic CPR bacteria and DPANN archaea in groundwater ecosystems.</title>
        <authorList>
            <person name="He C.Y."/>
            <person name="Keren R."/>
            <person name="Whittaker M."/>
            <person name="Farag I.F."/>
            <person name="Doudna J."/>
            <person name="Cate J.H.D."/>
            <person name="Banfield J.F."/>
        </authorList>
    </citation>
    <scope>NUCLEOTIDE SEQUENCE [LARGE SCALE GENOMIC DNA]</scope>
    <source>
        <strain evidence="1">NC_groundwater_70_Ag_B-0.1um_54_66</strain>
    </source>
</reference>